<proteinExistence type="predicted"/>
<protein>
    <submittedName>
        <fullName evidence="2">Putative glycosyl transferase</fullName>
    </submittedName>
</protein>
<evidence type="ECO:0000313" key="2">
    <source>
        <dbReference type="EMBL" id="RKF73075.1"/>
    </source>
</evidence>
<accession>A0A420IEV2</accession>
<gene>
    <name evidence="2" type="ORF">GcM1_245010</name>
</gene>
<evidence type="ECO:0000313" key="3">
    <source>
        <dbReference type="Proteomes" id="UP000285326"/>
    </source>
</evidence>
<feature type="region of interest" description="Disordered" evidence="1">
    <location>
        <begin position="1"/>
        <end position="33"/>
    </location>
</feature>
<reference evidence="2 3" key="1">
    <citation type="journal article" date="2018" name="BMC Genomics">
        <title>Comparative genome analyses reveal sequence features reflecting distinct modes of host-adaptation between dicot and monocot powdery mildew.</title>
        <authorList>
            <person name="Wu Y."/>
            <person name="Ma X."/>
            <person name="Pan Z."/>
            <person name="Kale S.D."/>
            <person name="Song Y."/>
            <person name="King H."/>
            <person name="Zhang Q."/>
            <person name="Presley C."/>
            <person name="Deng X."/>
            <person name="Wei C.I."/>
            <person name="Xiao S."/>
        </authorList>
    </citation>
    <scope>NUCLEOTIDE SEQUENCE [LARGE SCALE GENOMIC DNA]</scope>
    <source>
        <strain evidence="2">UMSG1</strain>
    </source>
</reference>
<sequence>MANIESDSDNLKSLTFSNLPPSSSTSNNVNIQDERTKAPARFTKAVIAFILEHDQLGDDENNINCTEALALEIDEYSTHEDRIKSNPNFLYTSISKVTARDAKNHFQILANHSTYHILTDNILSSVKFLFENWYSSERFHGIIFDTGASFSSISGFGQVQPYIAEFDAHIDMTNIGNICARFGVGESKKKGIISVFSPIGPIKLYVIEANMPVPLCLQDIEKPSIYLNNTTDTIENSEFCQNISAMAIIVKCVPIEAPQSVGTVERYHGLFCRKNQIITEELKDQASTKDIRLQIAVKVDNDTPG</sequence>
<dbReference type="GO" id="GO:0016740">
    <property type="term" value="F:transferase activity"/>
    <property type="evidence" value="ECO:0007669"/>
    <property type="project" value="UniProtKB-KW"/>
</dbReference>
<name>A0A420IEV2_9PEZI</name>
<organism evidence="2 3">
    <name type="scientific">Golovinomyces cichoracearum</name>
    <dbReference type="NCBI Taxonomy" id="62708"/>
    <lineage>
        <taxon>Eukaryota</taxon>
        <taxon>Fungi</taxon>
        <taxon>Dikarya</taxon>
        <taxon>Ascomycota</taxon>
        <taxon>Pezizomycotina</taxon>
        <taxon>Leotiomycetes</taxon>
        <taxon>Erysiphales</taxon>
        <taxon>Erysiphaceae</taxon>
        <taxon>Golovinomyces</taxon>
    </lineage>
</organism>
<dbReference type="Proteomes" id="UP000285326">
    <property type="component" value="Unassembled WGS sequence"/>
</dbReference>
<comment type="caution">
    <text evidence="2">The sequence shown here is derived from an EMBL/GenBank/DDBJ whole genome shotgun (WGS) entry which is preliminary data.</text>
</comment>
<dbReference type="AlphaFoldDB" id="A0A420IEV2"/>
<keyword evidence="2" id="KW-0808">Transferase</keyword>
<feature type="compositionally biased region" description="Low complexity" evidence="1">
    <location>
        <begin position="13"/>
        <end position="27"/>
    </location>
</feature>
<dbReference type="EMBL" id="MCBS01024593">
    <property type="protein sequence ID" value="RKF73075.1"/>
    <property type="molecule type" value="Genomic_DNA"/>
</dbReference>
<evidence type="ECO:0000256" key="1">
    <source>
        <dbReference type="SAM" id="MobiDB-lite"/>
    </source>
</evidence>